<proteinExistence type="predicted"/>
<evidence type="ECO:0000313" key="2">
    <source>
        <dbReference type="Proteomes" id="UP000030428"/>
    </source>
</evidence>
<protein>
    <recommendedName>
        <fullName evidence="3">Rpn family recombination-promoting nuclease/putative transposase</fullName>
    </recommendedName>
</protein>
<comment type="caution">
    <text evidence="1">The sequence shown here is derived from an EMBL/GenBank/DDBJ whole genome shotgun (WGS) entry which is preliminary data.</text>
</comment>
<dbReference type="AlphaFoldDB" id="A0A4E0RIF1"/>
<accession>A0A4E0RIF1</accession>
<keyword evidence="2" id="KW-1185">Reference proteome</keyword>
<evidence type="ECO:0000313" key="1">
    <source>
        <dbReference type="EMBL" id="TGO03026.1"/>
    </source>
</evidence>
<name>A0A4E0RIF1_9GAMM</name>
<dbReference type="Pfam" id="PF12784">
    <property type="entry name" value="PDDEXK_2"/>
    <property type="match status" value="1"/>
</dbReference>
<dbReference type="EMBL" id="JSZA02000047">
    <property type="protein sequence ID" value="TGO03026.1"/>
    <property type="molecule type" value="Genomic_DNA"/>
</dbReference>
<evidence type="ECO:0008006" key="3">
    <source>
        <dbReference type="Google" id="ProtNLM"/>
    </source>
</evidence>
<dbReference type="Proteomes" id="UP000030428">
    <property type="component" value="Unassembled WGS sequence"/>
</dbReference>
<organism evidence="1 2">
    <name type="scientific">Candidatus Thiomargarita nelsonii</name>
    <dbReference type="NCBI Taxonomy" id="1003181"/>
    <lineage>
        <taxon>Bacteria</taxon>
        <taxon>Pseudomonadati</taxon>
        <taxon>Pseudomonadota</taxon>
        <taxon>Gammaproteobacteria</taxon>
        <taxon>Thiotrichales</taxon>
        <taxon>Thiotrichaceae</taxon>
        <taxon>Thiomargarita</taxon>
    </lineage>
</organism>
<gene>
    <name evidence="1" type="ORF">PN36_13930</name>
</gene>
<reference evidence="1 2" key="1">
    <citation type="journal article" date="2016" name="Front. Microbiol.">
        <title>Single-Cell (Meta-)Genomics of a Dimorphic Candidatus Thiomargarita nelsonii Reveals Genomic Plasticity.</title>
        <authorList>
            <person name="Flood B.E."/>
            <person name="Fliss P."/>
            <person name="Jones D.S."/>
            <person name="Dick G.J."/>
            <person name="Jain S."/>
            <person name="Kaster A.K."/>
            <person name="Winkel M."/>
            <person name="Mussmann M."/>
            <person name="Bailey J."/>
        </authorList>
    </citation>
    <scope>NUCLEOTIDE SEQUENCE [LARGE SCALE GENOMIC DNA]</scope>
    <source>
        <strain evidence="1">Hydrate Ridge</strain>
    </source>
</reference>
<sequence length="286" mass="32989">MHLSRLDNEVIFKKAFTDKLVFTQFVKDVIGIDIKVGKIETEKRFKPKICIRDTAYIDFAYDIFAESTDERVIVEIQRVNYDYNFDRFLHYHTMAIAELQRSATDYKIKPTVYTIVVLTASATIEDKDGEEVSDDVLISYVNPRNRKGKVVNLYGHQLIFLNPNFKNDDTPPSLKDWFDLINESIDNPEKPSLNLKNKAIKKVVKLIEEDNLTPEERKAAKIAVATEKTRLLVERKAEAKGRQEEKLEMAQKMIVKGFDIETISEMTGLDVETLNQLEKESYVGDV</sequence>